<evidence type="ECO:0000313" key="1">
    <source>
        <dbReference type="EMBL" id="VAW10785.1"/>
    </source>
</evidence>
<organism evidence="1">
    <name type="scientific">hydrothermal vent metagenome</name>
    <dbReference type="NCBI Taxonomy" id="652676"/>
    <lineage>
        <taxon>unclassified sequences</taxon>
        <taxon>metagenomes</taxon>
        <taxon>ecological metagenomes</taxon>
    </lineage>
</organism>
<accession>A0A3B0SXR4</accession>
<protein>
    <recommendedName>
        <fullName evidence="2">Rhs-family protein</fullName>
    </recommendedName>
</protein>
<reference evidence="1" key="1">
    <citation type="submission" date="2018-06" db="EMBL/GenBank/DDBJ databases">
        <authorList>
            <person name="Zhirakovskaya E."/>
        </authorList>
    </citation>
    <scope>NUCLEOTIDE SEQUENCE</scope>
</reference>
<sequence length="160" mass="18162">MIEENYIFETTDYYPGGMAMPGRNMVGDYRYAFQGQEKDPKTGREAFELRLWDSRIGRWLTTDPAGQYSSPYLGMGNDPINGIGLDGGWRGWFGKFFARRARNNAIKAGGVFGIILKYKAFIRLARTPCALGAGIFTISIIKYSKGNKRYFKLGLQHRSY</sequence>
<name>A0A3B0SXR4_9ZZZZ</name>
<dbReference type="Gene3D" id="2.180.10.10">
    <property type="entry name" value="RHS repeat-associated core"/>
    <property type="match status" value="1"/>
</dbReference>
<dbReference type="AlphaFoldDB" id="A0A3B0SXR4"/>
<feature type="non-terminal residue" evidence="1">
    <location>
        <position position="160"/>
    </location>
</feature>
<evidence type="ECO:0008006" key="2">
    <source>
        <dbReference type="Google" id="ProtNLM"/>
    </source>
</evidence>
<proteinExistence type="predicted"/>
<gene>
    <name evidence="1" type="ORF">MNBD_BACTEROID03-1238</name>
</gene>
<dbReference type="InterPro" id="IPR022385">
    <property type="entry name" value="Rhs_assc_core"/>
</dbReference>
<dbReference type="NCBIfam" id="TIGR03696">
    <property type="entry name" value="Rhs_assc_core"/>
    <property type="match status" value="1"/>
</dbReference>
<dbReference type="EMBL" id="UOEL01000039">
    <property type="protein sequence ID" value="VAW10785.1"/>
    <property type="molecule type" value="Genomic_DNA"/>
</dbReference>